<organism evidence="5 6">
    <name type="scientific">Piloderma croceum (strain F 1598)</name>
    <dbReference type="NCBI Taxonomy" id="765440"/>
    <lineage>
        <taxon>Eukaryota</taxon>
        <taxon>Fungi</taxon>
        <taxon>Dikarya</taxon>
        <taxon>Basidiomycota</taxon>
        <taxon>Agaricomycotina</taxon>
        <taxon>Agaricomycetes</taxon>
        <taxon>Agaricomycetidae</taxon>
        <taxon>Atheliales</taxon>
        <taxon>Atheliaceae</taxon>
        <taxon>Piloderma</taxon>
    </lineage>
</organism>
<evidence type="ECO:0000256" key="1">
    <source>
        <dbReference type="ARBA" id="ARBA00004496"/>
    </source>
</evidence>
<dbReference type="EMBL" id="KN833018">
    <property type="protein sequence ID" value="KIM78231.1"/>
    <property type="molecule type" value="Genomic_DNA"/>
</dbReference>
<evidence type="ECO:0000313" key="5">
    <source>
        <dbReference type="EMBL" id="KIM78231.1"/>
    </source>
</evidence>
<reference evidence="5 6" key="1">
    <citation type="submission" date="2014-04" db="EMBL/GenBank/DDBJ databases">
        <authorList>
            <consortium name="DOE Joint Genome Institute"/>
            <person name="Kuo A."/>
            <person name="Tarkka M."/>
            <person name="Buscot F."/>
            <person name="Kohler A."/>
            <person name="Nagy L.G."/>
            <person name="Floudas D."/>
            <person name="Copeland A."/>
            <person name="Barry K.W."/>
            <person name="Cichocki N."/>
            <person name="Veneault-Fourrey C."/>
            <person name="LaButti K."/>
            <person name="Lindquist E.A."/>
            <person name="Lipzen A."/>
            <person name="Lundell T."/>
            <person name="Morin E."/>
            <person name="Murat C."/>
            <person name="Sun H."/>
            <person name="Tunlid A."/>
            <person name="Henrissat B."/>
            <person name="Grigoriev I.V."/>
            <person name="Hibbett D.S."/>
            <person name="Martin F."/>
            <person name="Nordberg H.P."/>
            <person name="Cantor M.N."/>
            <person name="Hua S.X."/>
        </authorList>
    </citation>
    <scope>NUCLEOTIDE SEQUENCE [LARGE SCALE GENOMIC DNA]</scope>
    <source>
        <strain evidence="5 6">F 1598</strain>
    </source>
</reference>
<dbReference type="GO" id="GO:0005737">
    <property type="term" value="C:cytoplasm"/>
    <property type="evidence" value="ECO:0007669"/>
    <property type="project" value="UniProtKB-SubCell"/>
</dbReference>
<gene>
    <name evidence="5" type="ORF">PILCRDRAFT_75814</name>
</gene>
<evidence type="ECO:0000256" key="4">
    <source>
        <dbReference type="ARBA" id="ARBA00022679"/>
    </source>
</evidence>
<evidence type="ECO:0000256" key="2">
    <source>
        <dbReference type="ARBA" id="ARBA00022490"/>
    </source>
</evidence>
<protein>
    <submittedName>
        <fullName evidence="5">Uncharacterized protein</fullName>
    </submittedName>
</protein>
<dbReference type="AlphaFoldDB" id="A0A0C3FEC8"/>
<dbReference type="InParanoid" id="A0A0C3FEC8"/>
<comment type="subcellular location">
    <subcellularLocation>
        <location evidence="1">Cytoplasm</location>
    </subcellularLocation>
</comment>
<dbReference type="GO" id="GO:0016279">
    <property type="term" value="F:protein-lysine N-methyltransferase activity"/>
    <property type="evidence" value="ECO:0007669"/>
    <property type="project" value="InterPro"/>
</dbReference>
<evidence type="ECO:0000313" key="6">
    <source>
        <dbReference type="Proteomes" id="UP000054166"/>
    </source>
</evidence>
<dbReference type="InterPro" id="IPR029063">
    <property type="entry name" value="SAM-dependent_MTases_sf"/>
</dbReference>
<keyword evidence="4" id="KW-0808">Transferase</keyword>
<dbReference type="OrthoDB" id="206354at2759"/>
<dbReference type="InterPro" id="IPR019369">
    <property type="entry name" value="Efm5/EEF1AKMT1"/>
</dbReference>
<keyword evidence="2" id="KW-0963">Cytoplasm</keyword>
<keyword evidence="3" id="KW-0489">Methyltransferase</keyword>
<dbReference type="PANTHER" id="PTHR13200:SF0">
    <property type="entry name" value="EEF1A LYSINE METHYLTRANSFERASE 1"/>
    <property type="match status" value="1"/>
</dbReference>
<evidence type="ECO:0000256" key="3">
    <source>
        <dbReference type="ARBA" id="ARBA00022603"/>
    </source>
</evidence>
<dbReference type="PANTHER" id="PTHR13200">
    <property type="entry name" value="EEF1A LYSINE METHYLTRANSFERASE 1"/>
    <property type="match status" value="1"/>
</dbReference>
<sequence length="215" mass="23725">MGHSARELEVDGKRGLSVDEFRTAFAEDWQLSQFWYTTPFAHRLAEAVHTVIPAPTERSNIAYICCPTGYIASQNLYQSATPLLLEYDQRFAVAAASSGGHFIHYDLEEDTLPDTIKGTVELAIVDPPFLNEGSTEDLFVTNRHLARALKQVLHPTKGKLVLITSTSVTCLSEVYGSVPQLGPLRLAKLQPEHVGLKNDFACWTTWEGGEGFGSD</sequence>
<dbReference type="SUPFAM" id="SSF53335">
    <property type="entry name" value="S-adenosyl-L-methionine-dependent methyltransferases"/>
    <property type="match status" value="1"/>
</dbReference>
<dbReference type="InterPro" id="IPR041370">
    <property type="entry name" value="Mlase_EEF1AKMT1/ZCCHC4"/>
</dbReference>
<name>A0A0C3FEC8_PILCF</name>
<dbReference type="STRING" id="765440.A0A0C3FEC8"/>
<dbReference type="HOGENOM" id="CLU_074410_1_0_1"/>
<keyword evidence="6" id="KW-1185">Reference proteome</keyword>
<dbReference type="GO" id="GO:0032259">
    <property type="term" value="P:methylation"/>
    <property type="evidence" value="ECO:0007669"/>
    <property type="project" value="UniProtKB-KW"/>
</dbReference>
<dbReference type="Pfam" id="PF10237">
    <property type="entry name" value="N6-adenineMlase"/>
    <property type="match status" value="1"/>
</dbReference>
<proteinExistence type="predicted"/>
<reference evidence="6" key="2">
    <citation type="submission" date="2015-01" db="EMBL/GenBank/DDBJ databases">
        <title>Evolutionary Origins and Diversification of the Mycorrhizal Mutualists.</title>
        <authorList>
            <consortium name="DOE Joint Genome Institute"/>
            <consortium name="Mycorrhizal Genomics Consortium"/>
            <person name="Kohler A."/>
            <person name="Kuo A."/>
            <person name="Nagy L.G."/>
            <person name="Floudas D."/>
            <person name="Copeland A."/>
            <person name="Barry K.W."/>
            <person name="Cichocki N."/>
            <person name="Veneault-Fourrey C."/>
            <person name="LaButti K."/>
            <person name="Lindquist E.A."/>
            <person name="Lipzen A."/>
            <person name="Lundell T."/>
            <person name="Morin E."/>
            <person name="Murat C."/>
            <person name="Riley R."/>
            <person name="Ohm R."/>
            <person name="Sun H."/>
            <person name="Tunlid A."/>
            <person name="Henrissat B."/>
            <person name="Grigoriev I.V."/>
            <person name="Hibbett D.S."/>
            <person name="Martin F."/>
        </authorList>
    </citation>
    <scope>NUCLEOTIDE SEQUENCE [LARGE SCALE GENOMIC DNA]</scope>
    <source>
        <strain evidence="6">F 1598</strain>
    </source>
</reference>
<accession>A0A0C3FEC8</accession>
<dbReference type="Proteomes" id="UP000054166">
    <property type="component" value="Unassembled WGS sequence"/>
</dbReference>